<dbReference type="CDD" id="cd00067">
    <property type="entry name" value="GAL4"/>
    <property type="match status" value="1"/>
</dbReference>
<evidence type="ECO:0000313" key="3">
    <source>
        <dbReference type="EMBL" id="KAF2098367.1"/>
    </source>
</evidence>
<dbReference type="SMART" id="SM00066">
    <property type="entry name" value="GAL4"/>
    <property type="match status" value="1"/>
</dbReference>
<dbReference type="InterPro" id="IPR036864">
    <property type="entry name" value="Zn2-C6_fun-type_DNA-bd_sf"/>
</dbReference>
<name>A0A9P4M8H6_9PEZI</name>
<dbReference type="SUPFAM" id="SSF57701">
    <property type="entry name" value="Zn2/Cys6 DNA-binding domain"/>
    <property type="match status" value="1"/>
</dbReference>
<gene>
    <name evidence="3" type="ORF">NA57DRAFT_39941</name>
</gene>
<organism evidence="3 4">
    <name type="scientific">Rhizodiscina lignyota</name>
    <dbReference type="NCBI Taxonomy" id="1504668"/>
    <lineage>
        <taxon>Eukaryota</taxon>
        <taxon>Fungi</taxon>
        <taxon>Dikarya</taxon>
        <taxon>Ascomycota</taxon>
        <taxon>Pezizomycotina</taxon>
        <taxon>Dothideomycetes</taxon>
        <taxon>Pleosporomycetidae</taxon>
        <taxon>Aulographales</taxon>
        <taxon>Rhizodiscinaceae</taxon>
        <taxon>Rhizodiscina</taxon>
    </lineage>
</organism>
<dbReference type="EMBL" id="ML978127">
    <property type="protein sequence ID" value="KAF2098367.1"/>
    <property type="molecule type" value="Genomic_DNA"/>
</dbReference>
<feature type="domain" description="Zn(2)-C6 fungal-type" evidence="2">
    <location>
        <begin position="9"/>
        <end position="57"/>
    </location>
</feature>
<sequence>MATSAAWKRPIRTACDRCYELKERCVRASSEASGACTRCSRLGLVCSTVRPVRPAGRRPRHRVQSASGTSSSSATVENSALDIGAWLNDVRDLLPEEKELLMFLLGRPENLELYMVSPVFRDAEQQSLAASLRSAFPVLKDAYLACAGTLKLLYRPDIAMEVDKSATLRHASSAMKILRSLPVASSKDAVLCLILGKALALSVYTAVGSGVADICHHCLRITSPFMDSLISCTDAEPWWNFLVMLETMDCMVHRRIPTVRIQLRDLERVDRYLGLCLPLLPYYYDLCVMSHSLANTTDASYLVRIEKQLNDIHAAVEAWQPSHQAHLVNQFQSADIVNLLAQVKVYRLAALLVSHRLRFSFGQQDIQADIWSKEIMTELKLAQWVTKRLMRCVTLPFIVAAIEIRDPSTRVEALQAVEDYVDRFAPLVQKAAKTFLLRVWRERDLHLTSSWFDSTYKPCVLLHYADAA</sequence>
<dbReference type="OrthoDB" id="4137815at2759"/>
<keyword evidence="1" id="KW-0539">Nucleus</keyword>
<dbReference type="InterPro" id="IPR001138">
    <property type="entry name" value="Zn2Cys6_DnaBD"/>
</dbReference>
<accession>A0A9P4M8H6</accession>
<evidence type="ECO:0000313" key="4">
    <source>
        <dbReference type="Proteomes" id="UP000799772"/>
    </source>
</evidence>
<dbReference type="GO" id="GO:0008270">
    <property type="term" value="F:zinc ion binding"/>
    <property type="evidence" value="ECO:0007669"/>
    <property type="project" value="InterPro"/>
</dbReference>
<evidence type="ECO:0000259" key="2">
    <source>
        <dbReference type="SMART" id="SM00066"/>
    </source>
</evidence>
<keyword evidence="4" id="KW-1185">Reference proteome</keyword>
<dbReference type="Proteomes" id="UP000799772">
    <property type="component" value="Unassembled WGS sequence"/>
</dbReference>
<dbReference type="GO" id="GO:0000981">
    <property type="term" value="F:DNA-binding transcription factor activity, RNA polymerase II-specific"/>
    <property type="evidence" value="ECO:0007669"/>
    <property type="project" value="InterPro"/>
</dbReference>
<dbReference type="Gene3D" id="4.10.240.10">
    <property type="entry name" value="Zn(2)-C6 fungal-type DNA-binding domain"/>
    <property type="match status" value="1"/>
</dbReference>
<protein>
    <recommendedName>
        <fullName evidence="2">Zn(2)-C6 fungal-type domain-containing protein</fullName>
    </recommendedName>
</protein>
<comment type="caution">
    <text evidence="3">The sequence shown here is derived from an EMBL/GenBank/DDBJ whole genome shotgun (WGS) entry which is preliminary data.</text>
</comment>
<dbReference type="AlphaFoldDB" id="A0A9P4M8H6"/>
<proteinExistence type="predicted"/>
<reference evidence="3" key="1">
    <citation type="journal article" date="2020" name="Stud. Mycol.">
        <title>101 Dothideomycetes genomes: a test case for predicting lifestyles and emergence of pathogens.</title>
        <authorList>
            <person name="Haridas S."/>
            <person name="Albert R."/>
            <person name="Binder M."/>
            <person name="Bloem J."/>
            <person name="Labutti K."/>
            <person name="Salamov A."/>
            <person name="Andreopoulos B."/>
            <person name="Baker S."/>
            <person name="Barry K."/>
            <person name="Bills G."/>
            <person name="Bluhm B."/>
            <person name="Cannon C."/>
            <person name="Castanera R."/>
            <person name="Culley D."/>
            <person name="Daum C."/>
            <person name="Ezra D."/>
            <person name="Gonzalez J."/>
            <person name="Henrissat B."/>
            <person name="Kuo A."/>
            <person name="Liang C."/>
            <person name="Lipzen A."/>
            <person name="Lutzoni F."/>
            <person name="Magnuson J."/>
            <person name="Mondo S."/>
            <person name="Nolan M."/>
            <person name="Ohm R."/>
            <person name="Pangilinan J."/>
            <person name="Park H.-J."/>
            <person name="Ramirez L."/>
            <person name="Alfaro M."/>
            <person name="Sun H."/>
            <person name="Tritt A."/>
            <person name="Yoshinaga Y."/>
            <person name="Zwiers L.-H."/>
            <person name="Turgeon B."/>
            <person name="Goodwin S."/>
            <person name="Spatafora J."/>
            <person name="Crous P."/>
            <person name="Grigoriev I."/>
        </authorList>
    </citation>
    <scope>NUCLEOTIDE SEQUENCE</scope>
    <source>
        <strain evidence="3">CBS 133067</strain>
    </source>
</reference>
<evidence type="ECO:0000256" key="1">
    <source>
        <dbReference type="ARBA" id="ARBA00023242"/>
    </source>
</evidence>